<evidence type="ECO:0000313" key="2">
    <source>
        <dbReference type="EMBL" id="GGR69419.1"/>
    </source>
</evidence>
<dbReference type="Gene3D" id="3.40.630.30">
    <property type="match status" value="1"/>
</dbReference>
<evidence type="ECO:0000313" key="3">
    <source>
        <dbReference type="Proteomes" id="UP000634308"/>
    </source>
</evidence>
<organism evidence="2 3">
    <name type="scientific">Deinococcus seoulensis</name>
    <dbReference type="NCBI Taxonomy" id="1837379"/>
    <lineage>
        <taxon>Bacteria</taxon>
        <taxon>Thermotogati</taxon>
        <taxon>Deinococcota</taxon>
        <taxon>Deinococci</taxon>
        <taxon>Deinococcales</taxon>
        <taxon>Deinococcaceae</taxon>
        <taxon>Deinococcus</taxon>
    </lineage>
</organism>
<gene>
    <name evidence="2" type="ORF">GCM10008959_34320</name>
</gene>
<sequence length="142" mass="15838">MGFIVGTADPARYRRSLLRAAPLLLSRLTRPDTRRSLRYLIRAARWPGPHASDTLYPAHLHLNVQQSARGLGAGETLLRAHLALLRDARVPGVQLSTTTENVAALGLYRKLGFRVAGERQTPLWEPWLGHPARHVVMTLALR</sequence>
<dbReference type="InterPro" id="IPR000182">
    <property type="entry name" value="GNAT_dom"/>
</dbReference>
<dbReference type="RefSeq" id="WP_229778011.1">
    <property type="nucleotide sequence ID" value="NZ_BMQM01000030.1"/>
</dbReference>
<dbReference type="Proteomes" id="UP000634308">
    <property type="component" value="Unassembled WGS sequence"/>
</dbReference>
<proteinExistence type="predicted"/>
<comment type="caution">
    <text evidence="2">The sequence shown here is derived from an EMBL/GenBank/DDBJ whole genome shotgun (WGS) entry which is preliminary data.</text>
</comment>
<name>A0ABQ2RV07_9DEIO</name>
<reference evidence="3" key="1">
    <citation type="journal article" date="2019" name="Int. J. Syst. Evol. Microbiol.">
        <title>The Global Catalogue of Microorganisms (GCM) 10K type strain sequencing project: providing services to taxonomists for standard genome sequencing and annotation.</title>
        <authorList>
            <consortium name="The Broad Institute Genomics Platform"/>
            <consortium name="The Broad Institute Genome Sequencing Center for Infectious Disease"/>
            <person name="Wu L."/>
            <person name="Ma J."/>
        </authorList>
    </citation>
    <scope>NUCLEOTIDE SEQUENCE [LARGE SCALE GENOMIC DNA]</scope>
    <source>
        <strain evidence="3">JCM 31404</strain>
    </source>
</reference>
<dbReference type="EMBL" id="BMQM01000030">
    <property type="protein sequence ID" value="GGR69419.1"/>
    <property type="molecule type" value="Genomic_DNA"/>
</dbReference>
<dbReference type="InterPro" id="IPR016181">
    <property type="entry name" value="Acyl_CoA_acyltransferase"/>
</dbReference>
<feature type="domain" description="N-acetyltransferase" evidence="1">
    <location>
        <begin position="64"/>
        <end position="142"/>
    </location>
</feature>
<dbReference type="Pfam" id="PF00583">
    <property type="entry name" value="Acetyltransf_1"/>
    <property type="match status" value="1"/>
</dbReference>
<accession>A0ABQ2RV07</accession>
<dbReference type="PROSITE" id="PS51186">
    <property type="entry name" value="GNAT"/>
    <property type="match status" value="1"/>
</dbReference>
<evidence type="ECO:0000259" key="1">
    <source>
        <dbReference type="PROSITE" id="PS51186"/>
    </source>
</evidence>
<dbReference type="SUPFAM" id="SSF55729">
    <property type="entry name" value="Acyl-CoA N-acyltransferases (Nat)"/>
    <property type="match status" value="1"/>
</dbReference>
<protein>
    <recommendedName>
        <fullName evidence="1">N-acetyltransferase domain-containing protein</fullName>
    </recommendedName>
</protein>
<keyword evidence="3" id="KW-1185">Reference proteome</keyword>